<dbReference type="InterPro" id="IPR000073">
    <property type="entry name" value="AB_hydrolase_1"/>
</dbReference>
<dbReference type="InterPro" id="IPR029058">
    <property type="entry name" value="AB_hydrolase_fold"/>
</dbReference>
<feature type="region of interest" description="Disordered" evidence="2">
    <location>
        <begin position="269"/>
        <end position="300"/>
    </location>
</feature>
<dbReference type="AlphaFoldDB" id="A0A5E4SPP1"/>
<evidence type="ECO:0000313" key="4">
    <source>
        <dbReference type="EMBL" id="VVD77796.1"/>
    </source>
</evidence>
<keyword evidence="1 4" id="KW-0378">Hydrolase</keyword>
<dbReference type="RefSeq" id="WP_150562552.1">
    <property type="nucleotide sequence ID" value="NZ_CABPSL010000002.1"/>
</dbReference>
<dbReference type="PANTHER" id="PTHR43798:SF31">
    <property type="entry name" value="AB HYDROLASE SUPERFAMILY PROTEIN YCLE"/>
    <property type="match status" value="1"/>
</dbReference>
<accession>A0A5E4SPP1</accession>
<dbReference type="OrthoDB" id="9780765at2"/>
<dbReference type="SUPFAM" id="SSF53474">
    <property type="entry name" value="alpha/beta-Hydrolases"/>
    <property type="match status" value="1"/>
</dbReference>
<dbReference type="PANTHER" id="PTHR43798">
    <property type="entry name" value="MONOACYLGLYCEROL LIPASE"/>
    <property type="match status" value="1"/>
</dbReference>
<sequence>MNTLSDTVQLHVEDLGITAPVLVFLHYWGGSSRTWRHVTQRLRPAFRTIALDQRGWGQSDKPSSGYTLATLADDAQRLIESLGLDHYLLVGHSMGGKVAQLLASRHPAGLAGLVLVAPSPPSPMRVPLAVRQDMVSAYDSRESILATVRHVLAASPLQPDDLETVVQDSLRGAPAAKVAWPLAASQEDISAQAALIRVPTLVISGEKDQVDPPAVLRQELMTRIPHATLHILSGIGHLSPLEAPGDLSDLIRDFATPLAAATPALIEPAEAPPAERNMIAGTTQRFAPHRSDDEDFATTP</sequence>
<evidence type="ECO:0000313" key="5">
    <source>
        <dbReference type="Proteomes" id="UP000384354"/>
    </source>
</evidence>
<dbReference type="Proteomes" id="UP000384354">
    <property type="component" value="Unassembled WGS sequence"/>
</dbReference>
<dbReference type="EMBL" id="CABPSL010000002">
    <property type="protein sequence ID" value="VVD77796.1"/>
    <property type="molecule type" value="Genomic_DNA"/>
</dbReference>
<evidence type="ECO:0000256" key="2">
    <source>
        <dbReference type="SAM" id="MobiDB-lite"/>
    </source>
</evidence>
<proteinExistence type="predicted"/>
<organism evidence="4 5">
    <name type="scientific">Pandoraea cepalis</name>
    <dbReference type="NCBI Taxonomy" id="2508294"/>
    <lineage>
        <taxon>Bacteria</taxon>
        <taxon>Pseudomonadati</taxon>
        <taxon>Pseudomonadota</taxon>
        <taxon>Betaproteobacteria</taxon>
        <taxon>Burkholderiales</taxon>
        <taxon>Burkholderiaceae</taxon>
        <taxon>Pandoraea</taxon>
    </lineage>
</organism>
<feature type="domain" description="AB hydrolase-1" evidence="3">
    <location>
        <begin position="20"/>
        <end position="244"/>
    </location>
</feature>
<protein>
    <submittedName>
        <fullName evidence="4">Arylesterase</fullName>
        <ecNumber evidence="4">3.1.1.2</ecNumber>
    </submittedName>
</protein>
<reference evidence="4 5" key="1">
    <citation type="submission" date="2019-08" db="EMBL/GenBank/DDBJ databases">
        <authorList>
            <person name="Peeters C."/>
        </authorList>
    </citation>
    <scope>NUCLEOTIDE SEQUENCE [LARGE SCALE GENOMIC DNA]</scope>
    <source>
        <strain evidence="4 5">LMG 31106</strain>
    </source>
</reference>
<dbReference type="EC" id="3.1.1.2" evidence="4"/>
<gene>
    <name evidence="4" type="ORF">PCE31106_00939</name>
</gene>
<dbReference type="GO" id="GO:0004064">
    <property type="term" value="F:arylesterase activity"/>
    <property type="evidence" value="ECO:0007669"/>
    <property type="project" value="UniProtKB-EC"/>
</dbReference>
<dbReference type="Gene3D" id="3.40.50.1820">
    <property type="entry name" value="alpha/beta hydrolase"/>
    <property type="match status" value="1"/>
</dbReference>
<dbReference type="GO" id="GO:0016020">
    <property type="term" value="C:membrane"/>
    <property type="evidence" value="ECO:0007669"/>
    <property type="project" value="TreeGrafter"/>
</dbReference>
<dbReference type="PRINTS" id="PR00111">
    <property type="entry name" value="ABHYDROLASE"/>
</dbReference>
<evidence type="ECO:0000256" key="1">
    <source>
        <dbReference type="ARBA" id="ARBA00022801"/>
    </source>
</evidence>
<evidence type="ECO:0000259" key="3">
    <source>
        <dbReference type="Pfam" id="PF00561"/>
    </source>
</evidence>
<dbReference type="InterPro" id="IPR050266">
    <property type="entry name" value="AB_hydrolase_sf"/>
</dbReference>
<dbReference type="Pfam" id="PF00561">
    <property type="entry name" value="Abhydrolase_1"/>
    <property type="match status" value="1"/>
</dbReference>
<name>A0A5E4SPP1_9BURK</name>